<evidence type="ECO:0000256" key="3">
    <source>
        <dbReference type="ARBA" id="ARBA00022801"/>
    </source>
</evidence>
<gene>
    <name evidence="6" type="ORF">HZA61_08370</name>
</gene>
<evidence type="ECO:0000256" key="1">
    <source>
        <dbReference type="ARBA" id="ARBA00001947"/>
    </source>
</evidence>
<keyword evidence="4" id="KW-0862">Zinc</keyword>
<dbReference type="InterPro" id="IPR024087">
    <property type="entry name" value="Creatininase-like_sf"/>
</dbReference>
<dbReference type="PANTHER" id="PTHR35005:SF1">
    <property type="entry name" value="2-AMINO-5-FORMYLAMINO-6-RIBOSYLAMINOPYRIMIDIN-4(3H)-ONE 5'-MONOPHOSPHATE DEFORMYLASE"/>
    <property type="match status" value="1"/>
</dbReference>
<protein>
    <submittedName>
        <fullName evidence="6">Creatininase family protein</fullName>
    </submittedName>
</protein>
<reference evidence="6" key="1">
    <citation type="submission" date="2020-07" db="EMBL/GenBank/DDBJ databases">
        <title>Huge and variable diversity of episymbiotic CPR bacteria and DPANN archaea in groundwater ecosystems.</title>
        <authorList>
            <person name="He C.Y."/>
            <person name="Keren R."/>
            <person name="Whittaker M."/>
            <person name="Farag I.F."/>
            <person name="Doudna J."/>
            <person name="Cate J.H.D."/>
            <person name="Banfield J.F."/>
        </authorList>
    </citation>
    <scope>NUCLEOTIDE SEQUENCE</scope>
    <source>
        <strain evidence="6">NC_groundwater_1813_Pr3_B-0.1um_71_17</strain>
    </source>
</reference>
<evidence type="ECO:0000256" key="4">
    <source>
        <dbReference type="ARBA" id="ARBA00022833"/>
    </source>
</evidence>
<comment type="caution">
    <text evidence="6">The sequence shown here is derived from an EMBL/GenBank/DDBJ whole genome shotgun (WGS) entry which is preliminary data.</text>
</comment>
<organism evidence="6 7">
    <name type="scientific">Eiseniibacteriota bacterium</name>
    <dbReference type="NCBI Taxonomy" id="2212470"/>
    <lineage>
        <taxon>Bacteria</taxon>
        <taxon>Candidatus Eiseniibacteriota</taxon>
    </lineage>
</organism>
<dbReference type="PANTHER" id="PTHR35005">
    <property type="entry name" value="3-DEHYDRO-SCYLLO-INOSOSE HYDROLASE"/>
    <property type="match status" value="1"/>
</dbReference>
<dbReference type="InterPro" id="IPR003785">
    <property type="entry name" value="Creatininase/forma_Hydrolase"/>
</dbReference>
<dbReference type="GO" id="GO:0016811">
    <property type="term" value="F:hydrolase activity, acting on carbon-nitrogen (but not peptide) bonds, in linear amides"/>
    <property type="evidence" value="ECO:0007669"/>
    <property type="project" value="TreeGrafter"/>
</dbReference>
<proteinExistence type="inferred from homology"/>
<comment type="cofactor">
    <cofactor evidence="1">
        <name>Zn(2+)</name>
        <dbReference type="ChEBI" id="CHEBI:29105"/>
    </cofactor>
</comment>
<dbReference type="SUPFAM" id="SSF102215">
    <property type="entry name" value="Creatininase"/>
    <property type="match status" value="1"/>
</dbReference>
<name>A0A933SBK0_UNCEI</name>
<dbReference type="Proteomes" id="UP000696931">
    <property type="component" value="Unassembled WGS sequence"/>
</dbReference>
<dbReference type="Pfam" id="PF02633">
    <property type="entry name" value="Creatininase"/>
    <property type="match status" value="1"/>
</dbReference>
<comment type="similarity">
    <text evidence="5">Belongs to the creatininase superfamily.</text>
</comment>
<dbReference type="AlphaFoldDB" id="A0A933SBK0"/>
<dbReference type="Gene3D" id="3.40.50.10310">
    <property type="entry name" value="Creatininase"/>
    <property type="match status" value="1"/>
</dbReference>
<accession>A0A933SBK0</accession>
<evidence type="ECO:0000313" key="7">
    <source>
        <dbReference type="Proteomes" id="UP000696931"/>
    </source>
</evidence>
<dbReference type="GO" id="GO:0009231">
    <property type="term" value="P:riboflavin biosynthetic process"/>
    <property type="evidence" value="ECO:0007669"/>
    <property type="project" value="TreeGrafter"/>
</dbReference>
<evidence type="ECO:0000256" key="2">
    <source>
        <dbReference type="ARBA" id="ARBA00022723"/>
    </source>
</evidence>
<evidence type="ECO:0000313" key="6">
    <source>
        <dbReference type="EMBL" id="MBI5169487.1"/>
    </source>
</evidence>
<sequence length="247" mass="27060">MNVSGMNWMQVEEQLKRDDRCVLPIGCTEQHAYLSLATDTILAEKLALDAAEPLGLPVFPVIPYGITPGFSAYPGTVSVRIETLCAVVRDVLDALAQQGFRRVLVVNGHGGNAPVHGFVSEWMAAREHQAKAGGAGGSARSRVQVKVHDWWNAPLVSKQVAAIDPLASHASWMENFPWTRLAGVTPPAVQKPAQPYAEWKHLGPAAIRERLGDGNFAGRYVREDDEMFAIWRVAVNETRALLESGWE</sequence>
<dbReference type="EMBL" id="JACRIW010000055">
    <property type="protein sequence ID" value="MBI5169487.1"/>
    <property type="molecule type" value="Genomic_DNA"/>
</dbReference>
<keyword evidence="2" id="KW-0479">Metal-binding</keyword>
<evidence type="ECO:0000256" key="5">
    <source>
        <dbReference type="ARBA" id="ARBA00024029"/>
    </source>
</evidence>
<keyword evidence="3" id="KW-0378">Hydrolase</keyword>
<dbReference type="GO" id="GO:0046872">
    <property type="term" value="F:metal ion binding"/>
    <property type="evidence" value="ECO:0007669"/>
    <property type="project" value="UniProtKB-KW"/>
</dbReference>